<name>A0AAE0NC54_9PEZI</name>
<comment type="caution">
    <text evidence="2">The sequence shown here is derived from an EMBL/GenBank/DDBJ whole genome shotgun (WGS) entry which is preliminary data.</text>
</comment>
<evidence type="ECO:0000256" key="1">
    <source>
        <dbReference type="SAM" id="MobiDB-lite"/>
    </source>
</evidence>
<reference evidence="2" key="1">
    <citation type="journal article" date="2023" name="Mol. Phylogenet. Evol.">
        <title>Genome-scale phylogeny and comparative genomics of the fungal order Sordariales.</title>
        <authorList>
            <person name="Hensen N."/>
            <person name="Bonometti L."/>
            <person name="Westerberg I."/>
            <person name="Brannstrom I.O."/>
            <person name="Guillou S."/>
            <person name="Cros-Aarteil S."/>
            <person name="Calhoun S."/>
            <person name="Haridas S."/>
            <person name="Kuo A."/>
            <person name="Mondo S."/>
            <person name="Pangilinan J."/>
            <person name="Riley R."/>
            <person name="LaButti K."/>
            <person name="Andreopoulos B."/>
            <person name="Lipzen A."/>
            <person name="Chen C."/>
            <person name="Yan M."/>
            <person name="Daum C."/>
            <person name="Ng V."/>
            <person name="Clum A."/>
            <person name="Steindorff A."/>
            <person name="Ohm R.A."/>
            <person name="Martin F."/>
            <person name="Silar P."/>
            <person name="Natvig D.O."/>
            <person name="Lalanne C."/>
            <person name="Gautier V."/>
            <person name="Ament-Velasquez S.L."/>
            <person name="Kruys A."/>
            <person name="Hutchinson M.I."/>
            <person name="Powell A.J."/>
            <person name="Barry K."/>
            <person name="Miller A.N."/>
            <person name="Grigoriev I.V."/>
            <person name="Debuchy R."/>
            <person name="Gladieux P."/>
            <person name="Hiltunen Thoren M."/>
            <person name="Johannesson H."/>
        </authorList>
    </citation>
    <scope>NUCLEOTIDE SEQUENCE</scope>
    <source>
        <strain evidence="2">CBS 232.78</strain>
    </source>
</reference>
<dbReference type="AlphaFoldDB" id="A0AAE0NC54"/>
<gene>
    <name evidence="2" type="ORF">B0H63DRAFT_480297</name>
</gene>
<evidence type="ECO:0000313" key="2">
    <source>
        <dbReference type="EMBL" id="KAK3378567.1"/>
    </source>
</evidence>
<protein>
    <submittedName>
        <fullName evidence="2">Uncharacterized protein</fullName>
    </submittedName>
</protein>
<keyword evidence="3" id="KW-1185">Reference proteome</keyword>
<feature type="compositionally biased region" description="Polar residues" evidence="1">
    <location>
        <begin position="94"/>
        <end position="103"/>
    </location>
</feature>
<feature type="region of interest" description="Disordered" evidence="1">
    <location>
        <begin position="91"/>
        <end position="117"/>
    </location>
</feature>
<dbReference type="EMBL" id="JAULSW010000006">
    <property type="protein sequence ID" value="KAK3378567.1"/>
    <property type="molecule type" value="Genomic_DNA"/>
</dbReference>
<organism evidence="2 3">
    <name type="scientific">Podospora didyma</name>
    <dbReference type="NCBI Taxonomy" id="330526"/>
    <lineage>
        <taxon>Eukaryota</taxon>
        <taxon>Fungi</taxon>
        <taxon>Dikarya</taxon>
        <taxon>Ascomycota</taxon>
        <taxon>Pezizomycotina</taxon>
        <taxon>Sordariomycetes</taxon>
        <taxon>Sordariomycetidae</taxon>
        <taxon>Sordariales</taxon>
        <taxon>Podosporaceae</taxon>
        <taxon>Podospora</taxon>
    </lineage>
</organism>
<dbReference type="Proteomes" id="UP001285441">
    <property type="component" value="Unassembled WGS sequence"/>
</dbReference>
<accession>A0AAE0NC54</accession>
<evidence type="ECO:0000313" key="3">
    <source>
        <dbReference type="Proteomes" id="UP001285441"/>
    </source>
</evidence>
<reference evidence="2" key="2">
    <citation type="submission" date="2023-06" db="EMBL/GenBank/DDBJ databases">
        <authorList>
            <consortium name="Lawrence Berkeley National Laboratory"/>
            <person name="Haridas S."/>
            <person name="Hensen N."/>
            <person name="Bonometti L."/>
            <person name="Westerberg I."/>
            <person name="Brannstrom I.O."/>
            <person name="Guillou S."/>
            <person name="Cros-Aarteil S."/>
            <person name="Calhoun S."/>
            <person name="Kuo A."/>
            <person name="Mondo S."/>
            <person name="Pangilinan J."/>
            <person name="Riley R."/>
            <person name="LaButti K."/>
            <person name="Andreopoulos B."/>
            <person name="Lipzen A."/>
            <person name="Chen C."/>
            <person name="Yanf M."/>
            <person name="Daum C."/>
            <person name="Ng V."/>
            <person name="Clum A."/>
            <person name="Steindorff A."/>
            <person name="Ohm R."/>
            <person name="Martin F."/>
            <person name="Silar P."/>
            <person name="Natvig D."/>
            <person name="Lalanne C."/>
            <person name="Gautier V."/>
            <person name="Ament-velasquez S.L."/>
            <person name="Kruys A."/>
            <person name="Hutchinson M.I."/>
            <person name="Powell A.J."/>
            <person name="Barry K."/>
            <person name="Miller A.N."/>
            <person name="Grigoriev I.V."/>
            <person name="Debuchy R."/>
            <person name="Gladieux P."/>
            <person name="Thoren M.H."/>
            <person name="Johannesson H."/>
        </authorList>
    </citation>
    <scope>NUCLEOTIDE SEQUENCE</scope>
    <source>
        <strain evidence="2">CBS 232.78</strain>
    </source>
</reference>
<proteinExistence type="predicted"/>
<sequence>MIPSIITGRKQGLYRLSITAACQNKIRMPRLSWRKRWSHIDALPLPAALIPFCESLVWVAWSPGVDGDTRIGKPWRPAALVSVVASLIADSPDQRGSNDQTMPTERCQEPEDDDRPDGAYHKVIISSGWYRVRAIKHDTDYLYPPRGDNLPRLAFNSVMRKLETALDPGCYLHAPMQPARRPCLSWKGIRPARL</sequence>